<evidence type="ECO:0000313" key="12">
    <source>
        <dbReference type="EMBL" id="CAH1396907.1"/>
    </source>
</evidence>
<protein>
    <recommendedName>
        <fullName evidence="11">Acyltransferase</fullName>
        <ecNumber evidence="11">2.3.1.-</ecNumber>
    </recommendedName>
</protein>
<keyword evidence="3" id="KW-0444">Lipid biosynthesis</keyword>
<keyword evidence="5 11" id="KW-0812">Transmembrane</keyword>
<evidence type="ECO:0000256" key="8">
    <source>
        <dbReference type="ARBA" id="ARBA00023098"/>
    </source>
</evidence>
<evidence type="ECO:0000256" key="4">
    <source>
        <dbReference type="ARBA" id="ARBA00022679"/>
    </source>
</evidence>
<evidence type="ECO:0000256" key="11">
    <source>
        <dbReference type="RuleBase" id="RU367023"/>
    </source>
</evidence>
<keyword evidence="4 11" id="KW-0808">Transferase</keyword>
<sequence>MSKQLTFIEKCLQVLAVIQMSLNICSQLIILPLLLYITFFTKYWLFTLLIVLWSWYDRETGFKGGRSVRFLRELPHFKYLRDYFPLELVKTANLDPKKNYLFCNHPHGLLSTASFINFCLGTSPRTELFPGLNFFMTSLDVNLKYPLLRDYAMSYGLISSSKRTLKYLLNDSIKGNVVILMIGGAEEVIYTIPGKNKLILKKRKGFIKLALNVGCCLVPVFHFGENDLFQLKEPKPGTWLYTVQQWIKMKTGAVMALPMGQYGLFCVPKSVPLTTVVGKPIHMPKVAEPTQEQVDHYHAVYTEALVKLFEEHKYKYMKDPENSHLEIVE</sequence>
<keyword evidence="6 11" id="KW-0256">Endoplasmic reticulum</keyword>
<comment type="subcellular location">
    <subcellularLocation>
        <location evidence="1 11">Endoplasmic reticulum membrane</location>
        <topology evidence="1 11">Multi-pass membrane protein</topology>
    </subcellularLocation>
</comment>
<organism evidence="12 13">
    <name type="scientific">Nezara viridula</name>
    <name type="common">Southern green stink bug</name>
    <name type="synonym">Cimex viridulus</name>
    <dbReference type="NCBI Taxonomy" id="85310"/>
    <lineage>
        <taxon>Eukaryota</taxon>
        <taxon>Metazoa</taxon>
        <taxon>Ecdysozoa</taxon>
        <taxon>Arthropoda</taxon>
        <taxon>Hexapoda</taxon>
        <taxon>Insecta</taxon>
        <taxon>Pterygota</taxon>
        <taxon>Neoptera</taxon>
        <taxon>Paraneoptera</taxon>
        <taxon>Hemiptera</taxon>
        <taxon>Heteroptera</taxon>
        <taxon>Panheteroptera</taxon>
        <taxon>Pentatomomorpha</taxon>
        <taxon>Pentatomoidea</taxon>
        <taxon>Pentatomidae</taxon>
        <taxon>Pentatominae</taxon>
        <taxon>Nezara</taxon>
    </lineage>
</organism>
<evidence type="ECO:0000256" key="1">
    <source>
        <dbReference type="ARBA" id="ARBA00004477"/>
    </source>
</evidence>
<keyword evidence="8" id="KW-0443">Lipid metabolism</keyword>
<dbReference type="GO" id="GO:0005789">
    <property type="term" value="C:endoplasmic reticulum membrane"/>
    <property type="evidence" value="ECO:0007669"/>
    <property type="project" value="UniProtKB-SubCell"/>
</dbReference>
<dbReference type="CDD" id="cd07987">
    <property type="entry name" value="LPLAT_MGAT-like"/>
    <property type="match status" value="1"/>
</dbReference>
<dbReference type="OrthoDB" id="264532at2759"/>
<dbReference type="GO" id="GO:0004144">
    <property type="term" value="F:diacylglycerol O-acyltransferase activity"/>
    <property type="evidence" value="ECO:0007669"/>
    <property type="project" value="TreeGrafter"/>
</dbReference>
<keyword evidence="13" id="KW-1185">Reference proteome</keyword>
<accession>A0A9P0H7K8</accession>
<reference evidence="12" key="1">
    <citation type="submission" date="2022-01" db="EMBL/GenBank/DDBJ databases">
        <authorList>
            <person name="King R."/>
        </authorList>
    </citation>
    <scope>NUCLEOTIDE SEQUENCE</scope>
</reference>
<dbReference type="GO" id="GO:0019432">
    <property type="term" value="P:triglyceride biosynthetic process"/>
    <property type="evidence" value="ECO:0007669"/>
    <property type="project" value="TreeGrafter"/>
</dbReference>
<dbReference type="EMBL" id="OV725079">
    <property type="protein sequence ID" value="CAH1396907.1"/>
    <property type="molecule type" value="Genomic_DNA"/>
</dbReference>
<dbReference type="EC" id="2.3.1.-" evidence="11"/>
<evidence type="ECO:0000256" key="10">
    <source>
        <dbReference type="ARBA" id="ARBA00023315"/>
    </source>
</evidence>
<name>A0A9P0H7K8_NEZVI</name>
<dbReference type="InterPro" id="IPR007130">
    <property type="entry name" value="DAGAT"/>
</dbReference>
<evidence type="ECO:0000256" key="9">
    <source>
        <dbReference type="ARBA" id="ARBA00023136"/>
    </source>
</evidence>
<evidence type="ECO:0000256" key="5">
    <source>
        <dbReference type="ARBA" id="ARBA00022692"/>
    </source>
</evidence>
<comment type="similarity">
    <text evidence="2 11">Belongs to the diacylglycerol acyltransferase family.</text>
</comment>
<feature type="transmembrane region" description="Helical" evidence="11">
    <location>
        <begin position="36"/>
        <end position="56"/>
    </location>
</feature>
<dbReference type="AlphaFoldDB" id="A0A9P0H7K8"/>
<keyword evidence="10" id="KW-0012">Acyltransferase</keyword>
<evidence type="ECO:0000256" key="7">
    <source>
        <dbReference type="ARBA" id="ARBA00022989"/>
    </source>
</evidence>
<evidence type="ECO:0000256" key="2">
    <source>
        <dbReference type="ARBA" id="ARBA00005420"/>
    </source>
</evidence>
<gene>
    <name evidence="12" type="ORF">NEZAVI_LOCUS6870</name>
</gene>
<keyword evidence="7 11" id="KW-1133">Transmembrane helix</keyword>
<dbReference type="Pfam" id="PF03982">
    <property type="entry name" value="DAGAT"/>
    <property type="match status" value="1"/>
</dbReference>
<evidence type="ECO:0000256" key="6">
    <source>
        <dbReference type="ARBA" id="ARBA00022824"/>
    </source>
</evidence>
<dbReference type="PANTHER" id="PTHR12317:SF79">
    <property type="entry name" value="ACYLTRANSFERASE"/>
    <property type="match status" value="1"/>
</dbReference>
<proteinExistence type="inferred from homology"/>
<keyword evidence="9 11" id="KW-0472">Membrane</keyword>
<dbReference type="PANTHER" id="PTHR12317">
    <property type="entry name" value="DIACYLGLYCEROL O-ACYLTRANSFERASE"/>
    <property type="match status" value="1"/>
</dbReference>
<comment type="caution">
    <text evidence="11">Lacks conserved residue(s) required for the propagation of feature annotation.</text>
</comment>
<evidence type="ECO:0000256" key="3">
    <source>
        <dbReference type="ARBA" id="ARBA00022516"/>
    </source>
</evidence>
<dbReference type="Proteomes" id="UP001152798">
    <property type="component" value="Chromosome 3"/>
</dbReference>
<evidence type="ECO:0000313" key="13">
    <source>
        <dbReference type="Proteomes" id="UP001152798"/>
    </source>
</evidence>